<organism evidence="1 2">
    <name type="scientific">Plasmopara halstedii</name>
    <name type="common">Downy mildew of sunflower</name>
    <dbReference type="NCBI Taxonomy" id="4781"/>
    <lineage>
        <taxon>Eukaryota</taxon>
        <taxon>Sar</taxon>
        <taxon>Stramenopiles</taxon>
        <taxon>Oomycota</taxon>
        <taxon>Peronosporomycetes</taxon>
        <taxon>Peronosporales</taxon>
        <taxon>Peronosporaceae</taxon>
        <taxon>Plasmopara</taxon>
    </lineage>
</organism>
<dbReference type="Proteomes" id="UP000054928">
    <property type="component" value="Unassembled WGS sequence"/>
</dbReference>
<dbReference type="RefSeq" id="XP_024585294.1">
    <property type="nucleotide sequence ID" value="XM_024720057.1"/>
</dbReference>
<protein>
    <submittedName>
        <fullName evidence="1">Uncharacterized protein</fullName>
    </submittedName>
</protein>
<proteinExistence type="predicted"/>
<keyword evidence="2" id="KW-1185">Reference proteome</keyword>
<sequence length="60" mass="6493">MCFSLGTPTFGENHGRFRPALLFRVCPPPVTATSLSRSLSQFGSGRLVSERSCAQGVKYS</sequence>
<reference evidence="2" key="1">
    <citation type="submission" date="2014-09" db="EMBL/GenBank/DDBJ databases">
        <authorList>
            <person name="Sharma Rahul"/>
            <person name="Thines Marco"/>
        </authorList>
    </citation>
    <scope>NUCLEOTIDE SEQUENCE [LARGE SCALE GENOMIC DNA]</scope>
</reference>
<accession>A0A0P1B5H8</accession>
<dbReference type="EMBL" id="CCYD01003042">
    <property type="protein sequence ID" value="CEG48925.1"/>
    <property type="molecule type" value="Genomic_DNA"/>
</dbReference>
<dbReference type="AlphaFoldDB" id="A0A0P1B5H8"/>
<evidence type="ECO:0000313" key="1">
    <source>
        <dbReference type="EMBL" id="CEG48925.1"/>
    </source>
</evidence>
<dbReference type="GeneID" id="36401772"/>
<evidence type="ECO:0000313" key="2">
    <source>
        <dbReference type="Proteomes" id="UP000054928"/>
    </source>
</evidence>
<name>A0A0P1B5H8_PLAHL</name>